<sequence length="331" mass="34579">MIVEFLLFAVLAALGTWRARRYALSRALVDEPGERRSHSVATPRGGGIAIVAVVVLGCVLALFRGQAPVLPLLAFAAGMVAIALVGWLDDHRPLSARARFAVHVLASALFAAAWLAETGSWAAATVAFGAGIALTNVWNFMDGINGIAASQAACVAAAVLVVGVDGWALVALAVAAGCVGFLPFNFPGAQIFMGDVGSGALGFALAMLTAVAVSDRDSASTAMLALALSAFLIDAALTLLRRVIRGEQWWTPHTQHAYQVCARRWGHAPVTISYCAWAVLSVLIARRVGAGPPAVMGGVIAAWYISGVVLWLWLQRAGAGRLRMDPTVTKD</sequence>
<comment type="cofactor">
    <cofactor evidence="7">
        <name>Mg(2+)</name>
        <dbReference type="ChEBI" id="CHEBI:18420"/>
    </cofactor>
</comment>
<evidence type="ECO:0000256" key="2">
    <source>
        <dbReference type="ARBA" id="ARBA00022475"/>
    </source>
</evidence>
<dbReference type="GO" id="GO:0005886">
    <property type="term" value="C:plasma membrane"/>
    <property type="evidence" value="ECO:0007669"/>
    <property type="project" value="UniProtKB-SubCell"/>
</dbReference>
<evidence type="ECO:0000256" key="1">
    <source>
        <dbReference type="ARBA" id="ARBA00004651"/>
    </source>
</evidence>
<evidence type="ECO:0000256" key="5">
    <source>
        <dbReference type="ARBA" id="ARBA00022989"/>
    </source>
</evidence>
<dbReference type="GO" id="GO:0016780">
    <property type="term" value="F:phosphotransferase activity, for other substituted phosphate groups"/>
    <property type="evidence" value="ECO:0007669"/>
    <property type="project" value="InterPro"/>
</dbReference>
<dbReference type="EMBL" id="BMYD01000001">
    <property type="protein sequence ID" value="GHA74246.1"/>
    <property type="molecule type" value="Genomic_DNA"/>
</dbReference>
<comment type="caution">
    <text evidence="9">The sequence shown here is derived from an EMBL/GenBank/DDBJ whole genome shotgun (WGS) entry which is preliminary data.</text>
</comment>
<keyword evidence="4 8" id="KW-0812">Transmembrane</keyword>
<feature type="transmembrane region" description="Helical" evidence="8">
    <location>
        <begin position="147"/>
        <end position="179"/>
    </location>
</feature>
<evidence type="ECO:0000256" key="8">
    <source>
        <dbReference type="SAM" id="Phobius"/>
    </source>
</evidence>
<evidence type="ECO:0000256" key="6">
    <source>
        <dbReference type="ARBA" id="ARBA00023136"/>
    </source>
</evidence>
<feature type="transmembrane region" description="Helical" evidence="8">
    <location>
        <begin position="70"/>
        <end position="88"/>
    </location>
</feature>
<dbReference type="AlphaFoldDB" id="A0A918W5I6"/>
<feature type="binding site" evidence="7">
    <location>
        <position position="195"/>
    </location>
    <ligand>
        <name>Mg(2+)</name>
        <dbReference type="ChEBI" id="CHEBI:18420"/>
    </ligand>
</feature>
<feature type="transmembrane region" description="Helical" evidence="8">
    <location>
        <begin position="191"/>
        <end position="213"/>
    </location>
</feature>
<dbReference type="GO" id="GO:0009103">
    <property type="term" value="P:lipopolysaccharide biosynthetic process"/>
    <property type="evidence" value="ECO:0007669"/>
    <property type="project" value="TreeGrafter"/>
</dbReference>
<reference evidence="9" key="1">
    <citation type="journal article" date="2014" name="Int. J. Syst. Evol. Microbiol.">
        <title>Complete genome sequence of Corynebacterium casei LMG S-19264T (=DSM 44701T), isolated from a smear-ripened cheese.</title>
        <authorList>
            <consortium name="US DOE Joint Genome Institute (JGI-PGF)"/>
            <person name="Walter F."/>
            <person name="Albersmeier A."/>
            <person name="Kalinowski J."/>
            <person name="Ruckert C."/>
        </authorList>
    </citation>
    <scope>NUCLEOTIDE SEQUENCE</scope>
    <source>
        <strain evidence="9">KCTC 23077</strain>
    </source>
</reference>
<organism evidence="9 10">
    <name type="scientific">Cognatilysobacter bugurensis</name>
    <dbReference type="NCBI Taxonomy" id="543356"/>
    <lineage>
        <taxon>Bacteria</taxon>
        <taxon>Pseudomonadati</taxon>
        <taxon>Pseudomonadota</taxon>
        <taxon>Gammaproteobacteria</taxon>
        <taxon>Lysobacterales</taxon>
        <taxon>Lysobacteraceae</taxon>
        <taxon>Cognatilysobacter</taxon>
    </lineage>
</organism>
<feature type="transmembrane region" description="Helical" evidence="8">
    <location>
        <begin position="219"/>
        <end position="240"/>
    </location>
</feature>
<keyword evidence="2" id="KW-1003">Cell membrane</keyword>
<evidence type="ECO:0000256" key="3">
    <source>
        <dbReference type="ARBA" id="ARBA00022679"/>
    </source>
</evidence>
<reference evidence="9" key="2">
    <citation type="submission" date="2020-09" db="EMBL/GenBank/DDBJ databases">
        <authorList>
            <person name="Sun Q."/>
            <person name="Kim S."/>
        </authorList>
    </citation>
    <scope>NUCLEOTIDE SEQUENCE</scope>
    <source>
        <strain evidence="9">KCTC 23077</strain>
    </source>
</reference>
<keyword evidence="10" id="KW-1185">Reference proteome</keyword>
<keyword evidence="7" id="KW-0479">Metal-binding</keyword>
<evidence type="ECO:0000256" key="7">
    <source>
        <dbReference type="PIRSR" id="PIRSR600715-1"/>
    </source>
</evidence>
<evidence type="ECO:0000313" key="9">
    <source>
        <dbReference type="EMBL" id="GHA74246.1"/>
    </source>
</evidence>
<dbReference type="GO" id="GO:0071555">
    <property type="term" value="P:cell wall organization"/>
    <property type="evidence" value="ECO:0007669"/>
    <property type="project" value="TreeGrafter"/>
</dbReference>
<dbReference type="Pfam" id="PF00953">
    <property type="entry name" value="Glycos_transf_4"/>
    <property type="match status" value="1"/>
</dbReference>
<keyword evidence="6 8" id="KW-0472">Membrane</keyword>
<feature type="binding site" evidence="7">
    <location>
        <position position="139"/>
    </location>
    <ligand>
        <name>Mg(2+)</name>
        <dbReference type="ChEBI" id="CHEBI:18420"/>
    </ligand>
</feature>
<keyword evidence="7" id="KW-0460">Magnesium</keyword>
<feature type="transmembrane region" description="Helical" evidence="8">
    <location>
        <begin position="268"/>
        <end position="288"/>
    </location>
</feature>
<keyword evidence="3" id="KW-0808">Transferase</keyword>
<proteinExistence type="predicted"/>
<evidence type="ECO:0000313" key="10">
    <source>
        <dbReference type="Proteomes" id="UP000646426"/>
    </source>
</evidence>
<feature type="transmembrane region" description="Helical" evidence="8">
    <location>
        <begin position="294"/>
        <end position="314"/>
    </location>
</feature>
<dbReference type="Proteomes" id="UP000646426">
    <property type="component" value="Unassembled WGS sequence"/>
</dbReference>
<comment type="subcellular location">
    <subcellularLocation>
        <location evidence="1">Cell membrane</location>
        <topology evidence="1">Multi-pass membrane protein</topology>
    </subcellularLocation>
</comment>
<dbReference type="PANTHER" id="PTHR22926">
    <property type="entry name" value="PHOSPHO-N-ACETYLMURAMOYL-PENTAPEPTIDE-TRANSFERASE"/>
    <property type="match status" value="1"/>
</dbReference>
<dbReference type="GO" id="GO:0044038">
    <property type="term" value="P:cell wall macromolecule biosynthetic process"/>
    <property type="evidence" value="ECO:0007669"/>
    <property type="project" value="TreeGrafter"/>
</dbReference>
<protein>
    <submittedName>
        <fullName evidence="9">LPS biosynthesis protein</fullName>
    </submittedName>
</protein>
<dbReference type="PANTHER" id="PTHR22926:SF3">
    <property type="entry name" value="UNDECAPRENYL-PHOSPHATE ALPHA-N-ACETYLGLUCOSAMINYL 1-PHOSPHATE TRANSFERASE"/>
    <property type="match status" value="1"/>
</dbReference>
<evidence type="ECO:0000256" key="4">
    <source>
        <dbReference type="ARBA" id="ARBA00022692"/>
    </source>
</evidence>
<feature type="transmembrane region" description="Helical" evidence="8">
    <location>
        <begin position="45"/>
        <end position="63"/>
    </location>
</feature>
<gene>
    <name evidence="9" type="primary">rfb303</name>
    <name evidence="9" type="ORF">GCM10007067_08970</name>
</gene>
<dbReference type="InterPro" id="IPR000715">
    <property type="entry name" value="Glycosyl_transferase_4"/>
</dbReference>
<dbReference type="GO" id="GO:0046872">
    <property type="term" value="F:metal ion binding"/>
    <property type="evidence" value="ECO:0007669"/>
    <property type="project" value="UniProtKB-KW"/>
</dbReference>
<name>A0A918W5I6_9GAMM</name>
<keyword evidence="5 8" id="KW-1133">Transmembrane helix</keyword>
<accession>A0A918W5I6</accession>